<accession>A0A4R5MLG6</accession>
<feature type="domain" description="Restriction endonuclease type IV Mrr" evidence="1">
    <location>
        <begin position="339"/>
        <end position="436"/>
    </location>
</feature>
<dbReference type="RefSeq" id="WP_133262638.1">
    <property type="nucleotide sequence ID" value="NZ_SJCY01000006.1"/>
</dbReference>
<dbReference type="EMBL" id="SJCY01000006">
    <property type="protein sequence ID" value="TDG36075.1"/>
    <property type="molecule type" value="Genomic_DNA"/>
</dbReference>
<dbReference type="AlphaFoldDB" id="A0A4R5MLG6"/>
<dbReference type="InterPro" id="IPR011856">
    <property type="entry name" value="tRNA_endonuc-like_dom_sf"/>
</dbReference>
<proteinExistence type="predicted"/>
<dbReference type="InterPro" id="IPR007560">
    <property type="entry name" value="Restrct_endonuc_IV_Mrr"/>
</dbReference>
<name>A0A4R5MLG6_9SPHI</name>
<dbReference type="GO" id="GO:0004519">
    <property type="term" value="F:endonuclease activity"/>
    <property type="evidence" value="ECO:0007669"/>
    <property type="project" value="UniProtKB-KW"/>
</dbReference>
<dbReference type="Pfam" id="PF04471">
    <property type="entry name" value="Mrr_cat"/>
    <property type="match status" value="1"/>
</dbReference>
<dbReference type="OrthoDB" id="5198090at2"/>
<dbReference type="Gene3D" id="3.40.1350.10">
    <property type="match status" value="1"/>
</dbReference>
<dbReference type="GO" id="GO:0003677">
    <property type="term" value="F:DNA binding"/>
    <property type="evidence" value="ECO:0007669"/>
    <property type="project" value="InterPro"/>
</dbReference>
<organism evidence="2 3">
    <name type="scientific">Pedobacter changchengzhani</name>
    <dbReference type="NCBI Taxonomy" id="2529274"/>
    <lineage>
        <taxon>Bacteria</taxon>
        <taxon>Pseudomonadati</taxon>
        <taxon>Bacteroidota</taxon>
        <taxon>Sphingobacteriia</taxon>
        <taxon>Sphingobacteriales</taxon>
        <taxon>Sphingobacteriaceae</taxon>
        <taxon>Pedobacter</taxon>
    </lineage>
</organism>
<evidence type="ECO:0000313" key="3">
    <source>
        <dbReference type="Proteomes" id="UP000295668"/>
    </source>
</evidence>
<gene>
    <name evidence="2" type="ORF">EZJ43_10350</name>
</gene>
<reference evidence="2 3" key="1">
    <citation type="submission" date="2019-02" db="EMBL/GenBank/DDBJ databases">
        <title>Pedobacter sp. nov., a novel speices isolated from soil of pinguins habitat in Antarcitica.</title>
        <authorList>
            <person name="He R.-H."/>
        </authorList>
    </citation>
    <scope>NUCLEOTIDE SEQUENCE [LARGE SCALE GENOMIC DNA]</scope>
    <source>
        <strain evidence="2 3">E01020</strain>
    </source>
</reference>
<keyword evidence="2" id="KW-0540">Nuclease</keyword>
<dbReference type="GO" id="GO:0009307">
    <property type="term" value="P:DNA restriction-modification system"/>
    <property type="evidence" value="ECO:0007669"/>
    <property type="project" value="InterPro"/>
</dbReference>
<evidence type="ECO:0000259" key="1">
    <source>
        <dbReference type="Pfam" id="PF04471"/>
    </source>
</evidence>
<comment type="caution">
    <text evidence="2">The sequence shown here is derived from an EMBL/GenBank/DDBJ whole genome shotgun (WGS) entry which is preliminary data.</text>
</comment>
<protein>
    <submittedName>
        <fullName evidence="2">Restriction endonuclease</fullName>
    </submittedName>
</protein>
<dbReference type="Proteomes" id="UP000295668">
    <property type="component" value="Unassembled WGS sequence"/>
</dbReference>
<keyword evidence="3" id="KW-1185">Reference proteome</keyword>
<sequence>MSSRKESASLIKDIAEEAKKWNLSVDGVSKDSITIRSSPFLGISLRLWIEASDLLYFDFYCRTTSWHYNGERTDLHDIFSLFFSIFLKKMALSSVKIINVMNPATFADSEIYGVYIIPKQINPGLINIRDLDKNTLSNLIESLFVFEQYIWGQYNGCPCQSCRDRLGYSFTYRWEDIDIKELKALKTIIGFNERVNYMERTLPSWLYYRNFKKRISVIKSHDIIDFISAISKSKETSIDGINGKLITTENFHHFVSFKKKTIIYEYFKKLQDAEPILVVLENKIIGIGGKYILSLDINCGLDEFKKEREKLRERHNKEFEILFQPSTLEWQYPINDSLFENLIKDLLEREPNVTRVRKLASTREPDGGVDLIVEWLVPKEAVIPDEDPYIKYSVVVQCKAYKNGVGKSDVQDIRDTVESRDYEGYFLAVSSYTKRSLTDYLDKLRTSKKLWVEWWTKSEIEDRESVK</sequence>
<evidence type="ECO:0000313" key="2">
    <source>
        <dbReference type="EMBL" id="TDG36075.1"/>
    </source>
</evidence>
<keyword evidence="2" id="KW-0255">Endonuclease</keyword>
<dbReference type="SUPFAM" id="SSF52980">
    <property type="entry name" value="Restriction endonuclease-like"/>
    <property type="match status" value="1"/>
</dbReference>
<keyword evidence="2" id="KW-0378">Hydrolase</keyword>
<dbReference type="InterPro" id="IPR011335">
    <property type="entry name" value="Restrct_endonuc-II-like"/>
</dbReference>